<organism evidence="4 5">
    <name type="scientific">Ridgeia piscesae</name>
    <name type="common">Tubeworm</name>
    <dbReference type="NCBI Taxonomy" id="27915"/>
    <lineage>
        <taxon>Eukaryota</taxon>
        <taxon>Metazoa</taxon>
        <taxon>Spiralia</taxon>
        <taxon>Lophotrochozoa</taxon>
        <taxon>Annelida</taxon>
        <taxon>Polychaeta</taxon>
        <taxon>Sedentaria</taxon>
        <taxon>Canalipalpata</taxon>
        <taxon>Sabellida</taxon>
        <taxon>Siboglinidae</taxon>
        <taxon>Ridgeia</taxon>
    </lineage>
</organism>
<evidence type="ECO:0000259" key="3">
    <source>
        <dbReference type="PROSITE" id="PS50158"/>
    </source>
</evidence>
<dbReference type="InterPro" id="IPR001878">
    <property type="entry name" value="Znf_CCHC"/>
</dbReference>
<evidence type="ECO:0000313" key="4">
    <source>
        <dbReference type="EMBL" id="KAK2175358.1"/>
    </source>
</evidence>
<comment type="caution">
    <text evidence="4">The sequence shown here is derived from an EMBL/GenBank/DDBJ whole genome shotgun (WGS) entry which is preliminary data.</text>
</comment>
<keyword evidence="1" id="KW-0862">Zinc</keyword>
<dbReference type="SUPFAM" id="SSF57756">
    <property type="entry name" value="Retrovirus zinc finger-like domains"/>
    <property type="match status" value="1"/>
</dbReference>
<dbReference type="GO" id="GO:0003676">
    <property type="term" value="F:nucleic acid binding"/>
    <property type="evidence" value="ECO:0007669"/>
    <property type="project" value="InterPro"/>
</dbReference>
<dbReference type="SMART" id="SM00343">
    <property type="entry name" value="ZnF_C2HC"/>
    <property type="match status" value="1"/>
</dbReference>
<evidence type="ECO:0000313" key="5">
    <source>
        <dbReference type="Proteomes" id="UP001209878"/>
    </source>
</evidence>
<evidence type="ECO:0000256" key="2">
    <source>
        <dbReference type="SAM" id="MobiDB-lite"/>
    </source>
</evidence>
<feature type="region of interest" description="Disordered" evidence="2">
    <location>
        <begin position="207"/>
        <end position="226"/>
    </location>
</feature>
<reference evidence="4" key="1">
    <citation type="journal article" date="2023" name="Mol. Biol. Evol.">
        <title>Third-Generation Sequencing Reveals the Adaptive Role of the Epigenome in Three Deep-Sea Polychaetes.</title>
        <authorList>
            <person name="Perez M."/>
            <person name="Aroh O."/>
            <person name="Sun Y."/>
            <person name="Lan Y."/>
            <person name="Juniper S.K."/>
            <person name="Young C.R."/>
            <person name="Angers B."/>
            <person name="Qian P.Y."/>
        </authorList>
    </citation>
    <scope>NUCLEOTIDE SEQUENCE</scope>
    <source>
        <strain evidence="4">R07B-5</strain>
    </source>
</reference>
<dbReference type="GO" id="GO:0008270">
    <property type="term" value="F:zinc ion binding"/>
    <property type="evidence" value="ECO:0007669"/>
    <property type="project" value="UniProtKB-KW"/>
</dbReference>
<sequence>MSRLPIKRLFSEDDLKRWGLSKSTARLLSLLVVFKDKDLEGRCEQDVTASWTFCLKLLKTCGDSPRTLGVCAVNDMSTYCLILDVLCLHPQWHDVSNLDIQKILSTRNHLMSHWKERDGGMTHGIVDGAALLDPNYLLFQDLEGRCEQDVTTSWTFCLKLLMTCDDSPRTLDACAVNDVSTCCLVLDVQVAFDDEVLVRATYPSSQTTTTKEVKCQEPVGSGKTTHAEKIDQILQRVTRLEQRTDRERLTPPGYSQFKRYSRSPNKYPSPDRMQSPGRGQSPSFSGRCYNCGETGHMSRHCSRSRSRSPSAVSGNDNIPLKE</sequence>
<dbReference type="Pfam" id="PF00098">
    <property type="entry name" value="zf-CCHC"/>
    <property type="match status" value="1"/>
</dbReference>
<dbReference type="Proteomes" id="UP001209878">
    <property type="component" value="Unassembled WGS sequence"/>
</dbReference>
<feature type="compositionally biased region" description="Basic residues" evidence="2">
    <location>
        <begin position="297"/>
        <end position="306"/>
    </location>
</feature>
<proteinExistence type="predicted"/>
<dbReference type="Gene3D" id="4.10.60.10">
    <property type="entry name" value="Zinc finger, CCHC-type"/>
    <property type="match status" value="1"/>
</dbReference>
<keyword evidence="5" id="KW-1185">Reference proteome</keyword>
<keyword evidence="1" id="KW-0479">Metal-binding</keyword>
<accession>A0AAD9NNX5</accession>
<dbReference type="EMBL" id="JAODUO010000735">
    <property type="protein sequence ID" value="KAK2175358.1"/>
    <property type="molecule type" value="Genomic_DNA"/>
</dbReference>
<protein>
    <recommendedName>
        <fullName evidence="3">CCHC-type domain-containing protein</fullName>
    </recommendedName>
</protein>
<feature type="region of interest" description="Disordered" evidence="2">
    <location>
        <begin position="241"/>
        <end position="322"/>
    </location>
</feature>
<dbReference type="PROSITE" id="PS50158">
    <property type="entry name" value="ZF_CCHC"/>
    <property type="match status" value="1"/>
</dbReference>
<keyword evidence="1" id="KW-0863">Zinc-finger</keyword>
<gene>
    <name evidence="4" type="ORF">NP493_735g03024</name>
</gene>
<dbReference type="InterPro" id="IPR036875">
    <property type="entry name" value="Znf_CCHC_sf"/>
</dbReference>
<evidence type="ECO:0000256" key="1">
    <source>
        <dbReference type="PROSITE-ProRule" id="PRU00047"/>
    </source>
</evidence>
<name>A0AAD9NNX5_RIDPI</name>
<feature type="domain" description="CCHC-type" evidence="3">
    <location>
        <begin position="287"/>
        <end position="301"/>
    </location>
</feature>
<dbReference type="AlphaFoldDB" id="A0AAD9NNX5"/>